<protein>
    <submittedName>
        <fullName evidence="1">Uncharacterized protein</fullName>
    </submittedName>
</protein>
<reference evidence="1 2" key="1">
    <citation type="submission" date="2014-04" db="EMBL/GenBank/DDBJ databases">
        <authorList>
            <consortium name="International Citrus Genome Consortium"/>
            <person name="Gmitter F."/>
            <person name="Chen C."/>
            <person name="Farmerie W."/>
            <person name="Harkins T."/>
            <person name="Desany B."/>
            <person name="Mohiuddin M."/>
            <person name="Kodira C."/>
            <person name="Borodovsky M."/>
            <person name="Lomsadze A."/>
            <person name="Burns P."/>
            <person name="Jenkins J."/>
            <person name="Prochnik S."/>
            <person name="Shu S."/>
            <person name="Chapman J."/>
            <person name="Pitluck S."/>
            <person name="Schmutz J."/>
            <person name="Rokhsar D."/>
        </authorList>
    </citation>
    <scope>NUCLEOTIDE SEQUENCE</scope>
</reference>
<gene>
    <name evidence="1" type="ORF">CISIN_1g0345511mg</name>
</gene>
<accession>A0A067DG56</accession>
<evidence type="ECO:0000313" key="1">
    <source>
        <dbReference type="EMBL" id="KDO38007.1"/>
    </source>
</evidence>
<dbReference type="Proteomes" id="UP000027120">
    <property type="component" value="Unassembled WGS sequence"/>
</dbReference>
<feature type="non-terminal residue" evidence="1">
    <location>
        <position position="39"/>
    </location>
</feature>
<evidence type="ECO:0000313" key="2">
    <source>
        <dbReference type="Proteomes" id="UP000027120"/>
    </source>
</evidence>
<name>A0A067DG56_CITSI</name>
<organism evidence="1 2">
    <name type="scientific">Citrus sinensis</name>
    <name type="common">Sweet orange</name>
    <name type="synonym">Citrus aurantium var. sinensis</name>
    <dbReference type="NCBI Taxonomy" id="2711"/>
    <lineage>
        <taxon>Eukaryota</taxon>
        <taxon>Viridiplantae</taxon>
        <taxon>Streptophyta</taxon>
        <taxon>Embryophyta</taxon>
        <taxon>Tracheophyta</taxon>
        <taxon>Spermatophyta</taxon>
        <taxon>Magnoliopsida</taxon>
        <taxon>eudicotyledons</taxon>
        <taxon>Gunneridae</taxon>
        <taxon>Pentapetalae</taxon>
        <taxon>rosids</taxon>
        <taxon>malvids</taxon>
        <taxon>Sapindales</taxon>
        <taxon>Rutaceae</taxon>
        <taxon>Aurantioideae</taxon>
        <taxon>Citrus</taxon>
    </lineage>
</organism>
<dbReference type="AlphaFoldDB" id="A0A067DG56"/>
<keyword evidence="2" id="KW-1185">Reference proteome</keyword>
<dbReference type="EMBL" id="KK789033">
    <property type="protein sequence ID" value="KDO38007.1"/>
    <property type="molecule type" value="Genomic_DNA"/>
</dbReference>
<sequence>MALPSGSYSGTSSLCKNRLLWFRLFRSVSFMETLTSSTS</sequence>
<proteinExistence type="predicted"/>